<dbReference type="Gene3D" id="3.90.550.10">
    <property type="entry name" value="Spore Coat Polysaccharide Biosynthesis Protein SpsA, Chain A"/>
    <property type="match status" value="1"/>
</dbReference>
<keyword evidence="1" id="KW-0808">Transferase</keyword>
<dbReference type="PANTHER" id="PTHR36978:SF4">
    <property type="entry name" value="P-LOOP CONTAINING NUCLEOSIDE TRIPHOSPHATE HYDROLASE PROTEIN"/>
    <property type="match status" value="1"/>
</dbReference>
<dbReference type="InterPro" id="IPR029044">
    <property type="entry name" value="Nucleotide-diphossugar_trans"/>
</dbReference>
<accession>A0A0N9DYZ5</accession>
<dbReference type="GO" id="GO:0016740">
    <property type="term" value="F:transferase activity"/>
    <property type="evidence" value="ECO:0007669"/>
    <property type="project" value="UniProtKB-KW"/>
</dbReference>
<dbReference type="SUPFAM" id="SSF53448">
    <property type="entry name" value="Nucleotide-diphospho-sugar transferases"/>
    <property type="match status" value="1"/>
</dbReference>
<sequence length="581" mass="66862">MPAHNKKVKIVAIAKDEARYIVEWIYHHVYFGFDAFDIYVNNTSDGTVAILTRLAEKFDINIIMADDLYRSAPANFQTNAYNQSLQQADSDEFSHLAFLDIDEFWTPKDFSTGIHELLAEADNYDVLLFNWAIHRSETEFSRCFSQVNALITDHHVKSIAKVGCQARAGIHNAYGANLAYANSDLEPAVFADDVKAKIKAEHHLAPNVFVVHRLYRSQIEYVSMLGRGRPRGDRFKSNRTGYYLNNDHGYQFTVSPDKLETYYIGYEALIEECALEAMLADAQQFVMQRYHNLVKSIQHGVTYTEAKVLLRALKNISLPEISGMITLLNEKVNQMKIFQIGFNKAATASIYHYFKNDGFKALHWEGGNLSKTIKSNFEKGLPLLTGYEDFQVFTDMEHREEDQTAFYSAEQYFKELDQQYPDSIFILNYRDVDKWVQSRQNHPGYLQKTVNSTGMTPAEVVEEWKRNYSRHIEAVKQYFKDKSNLIVIDLDQDDSQKLYRELTERGIELSQKELPHTHKTKPAVSEQNKHIDAVRDAALFFAQDNIEVAYMLMKVAHELRPQGAVIAQKLNEFEAKLAADD</sequence>
<dbReference type="AlphaFoldDB" id="A0A0N9DYZ5"/>
<dbReference type="SUPFAM" id="SSF52540">
    <property type="entry name" value="P-loop containing nucleoside triphosphate hydrolases"/>
    <property type="match status" value="1"/>
</dbReference>
<organism evidence="1">
    <name type="scientific">Vibrio alginolyticus</name>
    <dbReference type="NCBI Taxonomy" id="663"/>
    <lineage>
        <taxon>Bacteria</taxon>
        <taxon>Pseudomonadati</taxon>
        <taxon>Pseudomonadota</taxon>
        <taxon>Gammaproteobacteria</taxon>
        <taxon>Vibrionales</taxon>
        <taxon>Vibrionaceae</taxon>
        <taxon>Vibrio</taxon>
    </lineage>
</organism>
<dbReference type="InterPro" id="IPR027417">
    <property type="entry name" value="P-loop_NTPase"/>
</dbReference>
<dbReference type="PANTHER" id="PTHR36978">
    <property type="entry name" value="P-LOOP CONTAINING NUCLEOTIDE TRIPHOSPHATE HYDROLASE"/>
    <property type="match status" value="1"/>
</dbReference>
<reference evidence="1" key="1">
    <citation type="journal article" date="2016" name="BMC Microbiol.">
        <title>Comparative genomic analysis of six new-found integrative conjugative elements (ICEs) in Vibrio alginolyticus.</title>
        <authorList>
            <person name="Luo P."/>
            <person name="He X."/>
            <person name="Wang Y."/>
            <person name="Liu Q."/>
            <person name="Hu C."/>
        </authorList>
    </citation>
    <scope>NUCLEOTIDE SEQUENCE</scope>
    <source>
        <strain evidence="1">HN437</strain>
    </source>
</reference>
<evidence type="ECO:0000313" key="1">
    <source>
        <dbReference type="EMBL" id="ALF35146.1"/>
    </source>
</evidence>
<dbReference type="Pfam" id="PF13704">
    <property type="entry name" value="Glyco_tranf_2_4"/>
    <property type="match status" value="1"/>
</dbReference>
<dbReference type="EMBL" id="KT072771">
    <property type="protein sequence ID" value="ALF35146.1"/>
    <property type="molecule type" value="Genomic_DNA"/>
</dbReference>
<gene>
    <name evidence="1" type="ORF">ICEValHN437_078</name>
</gene>
<protein>
    <submittedName>
        <fullName evidence="1">Glycosyl transferase</fullName>
    </submittedName>
</protein>
<dbReference type="Pfam" id="PF17784">
    <property type="entry name" value="Sulfotransfer_4"/>
    <property type="match status" value="1"/>
</dbReference>
<proteinExistence type="predicted"/>
<name>A0A0N9DYZ5_VIBAL</name>
<dbReference type="Gene3D" id="3.40.50.300">
    <property type="entry name" value="P-loop containing nucleotide triphosphate hydrolases"/>
    <property type="match status" value="1"/>
</dbReference>
<dbReference type="InterPro" id="IPR040632">
    <property type="entry name" value="Sulfotransfer_4"/>
</dbReference>